<evidence type="ECO:0000313" key="4">
    <source>
        <dbReference type="Proteomes" id="UP001194696"/>
    </source>
</evidence>
<evidence type="ECO:0000259" key="2">
    <source>
        <dbReference type="Pfam" id="PF05922"/>
    </source>
</evidence>
<dbReference type="InterPro" id="IPR037045">
    <property type="entry name" value="S8pro/Inhibitor_I9_sf"/>
</dbReference>
<dbReference type="InterPro" id="IPR010259">
    <property type="entry name" value="S8pro/Inhibitor_I9"/>
</dbReference>
<gene>
    <name evidence="3" type="ORF">BGZ96_009065</name>
</gene>
<sequence length="117" mass="12139">MIADNEAQNAFSASVLPAGVQRAGEAPSTIPSKGQNAAASNKVIVVFKPNTDQADITKAENDIIAQGGKITQRYTSAILGFAAELGDNSIQALTVHPQLNYIEPDGPVSAYAKSLIA</sequence>
<dbReference type="Pfam" id="PF05922">
    <property type="entry name" value="Inhibitor_I9"/>
    <property type="match status" value="1"/>
</dbReference>
<comment type="similarity">
    <text evidence="1">Belongs to the protease inhibitor I9 family.</text>
</comment>
<dbReference type="InterPro" id="IPR052471">
    <property type="entry name" value="PBI_I9"/>
</dbReference>
<evidence type="ECO:0000256" key="1">
    <source>
        <dbReference type="ARBA" id="ARBA00038069"/>
    </source>
</evidence>
<evidence type="ECO:0000313" key="3">
    <source>
        <dbReference type="EMBL" id="KAG0286936.1"/>
    </source>
</evidence>
<feature type="domain" description="Inhibitor I9" evidence="2">
    <location>
        <begin position="43"/>
        <end position="109"/>
    </location>
</feature>
<comment type="caution">
    <text evidence="3">The sequence shown here is derived from an EMBL/GenBank/DDBJ whole genome shotgun (WGS) entry which is preliminary data.</text>
</comment>
<name>A0ABQ7JXJ0_9FUNG</name>
<dbReference type="PANTHER" id="PTHR28288:SF2">
    <property type="entry name" value="PROTEASE B INHIBITOR 2"/>
    <property type="match status" value="1"/>
</dbReference>
<dbReference type="PANTHER" id="PTHR28288">
    <property type="entry name" value="PROTEASE B INHIBITOR 2"/>
    <property type="match status" value="1"/>
</dbReference>
<protein>
    <recommendedName>
        <fullName evidence="2">Inhibitor I9 domain-containing protein</fullName>
    </recommendedName>
</protein>
<proteinExistence type="inferred from homology"/>
<dbReference type="Gene3D" id="3.30.70.80">
    <property type="entry name" value="Peptidase S8 propeptide/proteinase inhibitor I9"/>
    <property type="match status" value="1"/>
</dbReference>
<dbReference type="Proteomes" id="UP001194696">
    <property type="component" value="Unassembled WGS sequence"/>
</dbReference>
<reference evidence="3 4" key="1">
    <citation type="journal article" date="2020" name="Fungal Divers.">
        <title>Resolving the Mortierellaceae phylogeny through synthesis of multi-gene phylogenetics and phylogenomics.</title>
        <authorList>
            <person name="Vandepol N."/>
            <person name="Liber J."/>
            <person name="Desiro A."/>
            <person name="Na H."/>
            <person name="Kennedy M."/>
            <person name="Barry K."/>
            <person name="Grigoriev I.V."/>
            <person name="Miller A.N."/>
            <person name="O'Donnell K."/>
            <person name="Stajich J.E."/>
            <person name="Bonito G."/>
        </authorList>
    </citation>
    <scope>NUCLEOTIDE SEQUENCE [LARGE SCALE GENOMIC DNA]</scope>
    <source>
        <strain evidence="3 4">AD045</strain>
    </source>
</reference>
<keyword evidence="4" id="KW-1185">Reference proteome</keyword>
<dbReference type="SUPFAM" id="SSF54897">
    <property type="entry name" value="Protease propeptides/inhibitors"/>
    <property type="match status" value="1"/>
</dbReference>
<organism evidence="3 4">
    <name type="scientific">Linnemannia gamsii</name>
    <dbReference type="NCBI Taxonomy" id="64522"/>
    <lineage>
        <taxon>Eukaryota</taxon>
        <taxon>Fungi</taxon>
        <taxon>Fungi incertae sedis</taxon>
        <taxon>Mucoromycota</taxon>
        <taxon>Mortierellomycotina</taxon>
        <taxon>Mortierellomycetes</taxon>
        <taxon>Mortierellales</taxon>
        <taxon>Mortierellaceae</taxon>
        <taxon>Linnemannia</taxon>
    </lineage>
</organism>
<dbReference type="EMBL" id="JAAAIM010000532">
    <property type="protein sequence ID" value="KAG0286936.1"/>
    <property type="molecule type" value="Genomic_DNA"/>
</dbReference>
<accession>A0ABQ7JXJ0</accession>